<dbReference type="Gene3D" id="1.10.10.60">
    <property type="entry name" value="Homeodomain-like"/>
    <property type="match status" value="1"/>
</dbReference>
<accession>A0ABP9V243</accession>
<dbReference type="PROSITE" id="PS50977">
    <property type="entry name" value="HTH_TETR_2"/>
    <property type="match status" value="1"/>
</dbReference>
<dbReference type="PANTHER" id="PTHR30055">
    <property type="entry name" value="HTH-TYPE TRANSCRIPTIONAL REGULATOR RUTR"/>
    <property type="match status" value="1"/>
</dbReference>
<keyword evidence="2 4" id="KW-0238">DNA-binding</keyword>
<dbReference type="InterPro" id="IPR050109">
    <property type="entry name" value="HTH-type_TetR-like_transc_reg"/>
</dbReference>
<dbReference type="Pfam" id="PF00440">
    <property type="entry name" value="TetR_N"/>
    <property type="match status" value="1"/>
</dbReference>
<evidence type="ECO:0000313" key="8">
    <source>
        <dbReference type="Proteomes" id="UP001424741"/>
    </source>
</evidence>
<evidence type="ECO:0000256" key="2">
    <source>
        <dbReference type="ARBA" id="ARBA00023125"/>
    </source>
</evidence>
<evidence type="ECO:0000313" key="7">
    <source>
        <dbReference type="EMBL" id="GAA5496588.1"/>
    </source>
</evidence>
<proteinExistence type="predicted"/>
<reference evidence="7 8" key="1">
    <citation type="submission" date="2024-02" db="EMBL/GenBank/DDBJ databases">
        <title>Rubritalea halochordaticola NBRC 107102.</title>
        <authorList>
            <person name="Ichikawa N."/>
            <person name="Katano-Makiyama Y."/>
            <person name="Hidaka K."/>
        </authorList>
    </citation>
    <scope>NUCLEOTIDE SEQUENCE [LARGE SCALE GENOMIC DNA]</scope>
    <source>
        <strain evidence="7 8">NBRC 107102</strain>
    </source>
</reference>
<evidence type="ECO:0000256" key="1">
    <source>
        <dbReference type="ARBA" id="ARBA00023015"/>
    </source>
</evidence>
<dbReference type="InterPro" id="IPR001647">
    <property type="entry name" value="HTH_TetR"/>
</dbReference>
<feature type="domain" description="HTH tetR-type" evidence="6">
    <location>
        <begin position="20"/>
        <end position="80"/>
    </location>
</feature>
<dbReference type="EMBL" id="BAABRL010000009">
    <property type="protein sequence ID" value="GAA5496588.1"/>
    <property type="molecule type" value="Genomic_DNA"/>
</dbReference>
<protein>
    <submittedName>
        <fullName evidence="7">Fatty acid metabolism regulator protein</fullName>
    </submittedName>
</protein>
<name>A0ABP9V243_9BACT</name>
<dbReference type="PRINTS" id="PR00455">
    <property type="entry name" value="HTHTETR"/>
</dbReference>
<dbReference type="SUPFAM" id="SSF46689">
    <property type="entry name" value="Homeodomain-like"/>
    <property type="match status" value="1"/>
</dbReference>
<keyword evidence="3" id="KW-0804">Transcription</keyword>
<organism evidence="7 8">
    <name type="scientific">Rubritalea halochordaticola</name>
    <dbReference type="NCBI Taxonomy" id="714537"/>
    <lineage>
        <taxon>Bacteria</taxon>
        <taxon>Pseudomonadati</taxon>
        <taxon>Verrucomicrobiota</taxon>
        <taxon>Verrucomicrobiia</taxon>
        <taxon>Verrucomicrobiales</taxon>
        <taxon>Rubritaleaceae</taxon>
        <taxon>Rubritalea</taxon>
    </lineage>
</organism>
<dbReference type="SUPFAM" id="SSF48498">
    <property type="entry name" value="Tetracyclin repressor-like, C-terminal domain"/>
    <property type="match status" value="1"/>
</dbReference>
<dbReference type="InterPro" id="IPR036271">
    <property type="entry name" value="Tet_transcr_reg_TetR-rel_C_sf"/>
</dbReference>
<keyword evidence="8" id="KW-1185">Reference proteome</keyword>
<dbReference type="InterPro" id="IPR009057">
    <property type="entry name" value="Homeodomain-like_sf"/>
</dbReference>
<feature type="DNA-binding region" description="H-T-H motif" evidence="4">
    <location>
        <begin position="43"/>
        <end position="62"/>
    </location>
</feature>
<evidence type="ECO:0000256" key="5">
    <source>
        <dbReference type="SAM" id="MobiDB-lite"/>
    </source>
</evidence>
<feature type="region of interest" description="Disordered" evidence="5">
    <location>
        <begin position="1"/>
        <end position="21"/>
    </location>
</feature>
<evidence type="ECO:0000256" key="3">
    <source>
        <dbReference type="ARBA" id="ARBA00023163"/>
    </source>
</evidence>
<gene>
    <name evidence="7" type="primary">fadR</name>
    <name evidence="7" type="ORF">Rhal01_02773</name>
</gene>
<evidence type="ECO:0000259" key="6">
    <source>
        <dbReference type="PROSITE" id="PS50977"/>
    </source>
</evidence>
<dbReference type="Proteomes" id="UP001424741">
    <property type="component" value="Unassembled WGS sequence"/>
</dbReference>
<dbReference type="PANTHER" id="PTHR30055:SF234">
    <property type="entry name" value="HTH-TYPE TRANSCRIPTIONAL REGULATOR BETI"/>
    <property type="match status" value="1"/>
</dbReference>
<sequence>MNRDSEISPEATDRRSRKREEKRQTIIAAAERIFHEKDLSHISMEEIAREADVAAGTLYNYFPGKEALFLEVFVNKLTPLFDEALAEWESDAPFKEKLRLVVNLHMSFIHSHKGFYEFLMTLGQPDFTAPGPFTGLVELCEGYLTRQTRAFERAQESGEISNTLSPKFLARALRSLCWGMATEAVNRRKTQDLDSEVEPILELFWKGIAQ</sequence>
<comment type="caution">
    <text evidence="7">The sequence shown here is derived from an EMBL/GenBank/DDBJ whole genome shotgun (WGS) entry which is preliminary data.</text>
</comment>
<evidence type="ECO:0000256" key="4">
    <source>
        <dbReference type="PROSITE-ProRule" id="PRU00335"/>
    </source>
</evidence>
<keyword evidence="1" id="KW-0805">Transcription regulation</keyword>
<dbReference type="Gene3D" id="1.10.357.10">
    <property type="entry name" value="Tetracycline Repressor, domain 2"/>
    <property type="match status" value="1"/>
</dbReference>
<dbReference type="RefSeq" id="WP_346189238.1">
    <property type="nucleotide sequence ID" value="NZ_BAABRL010000009.1"/>
</dbReference>